<accession>A0A3S2YQT1</accession>
<evidence type="ECO:0000256" key="2">
    <source>
        <dbReference type="ARBA" id="ARBA00022525"/>
    </source>
</evidence>
<dbReference type="InterPro" id="IPR050557">
    <property type="entry name" value="RTX_toxin/Mannuronan_C5-epim"/>
</dbReference>
<dbReference type="OrthoDB" id="8403141at2"/>
<reference evidence="3 4" key="1">
    <citation type="submission" date="2019-01" db="EMBL/GenBank/DDBJ databases">
        <authorList>
            <person name="Chen W.-M."/>
        </authorList>
    </citation>
    <scope>NUCLEOTIDE SEQUENCE [LARGE SCALE GENOMIC DNA]</scope>
    <source>
        <strain evidence="3 4">TER-1</strain>
    </source>
</reference>
<sequence length="168" mass="16324">GSAAADILRGGGGGDTLAGLNGADLLFGEDGDDLLLGGAGSDMLDGGAGNDRLAGGAGYDRLTGGAGADTFVFAAADGKTSSDTVTDFTSGVDKLEVQLSGLVDPSRLSGIRLLTGMAVPTSAPSAALFYETGSGRLWWEPGGAASGNVLLATLSGTPTLTAGDVTIV</sequence>
<dbReference type="InterPro" id="IPR018511">
    <property type="entry name" value="Hemolysin-typ_Ca-bd_CS"/>
</dbReference>
<comment type="caution">
    <text evidence="3">The sequence shown here is derived from an EMBL/GenBank/DDBJ whole genome shotgun (WGS) entry which is preliminary data.</text>
</comment>
<proteinExistence type="predicted"/>
<dbReference type="Pfam" id="PF00353">
    <property type="entry name" value="HemolysinCabind"/>
    <property type="match status" value="2"/>
</dbReference>
<gene>
    <name evidence="3" type="ORF">EOE48_15175</name>
</gene>
<evidence type="ECO:0000313" key="4">
    <source>
        <dbReference type="Proteomes" id="UP000286997"/>
    </source>
</evidence>
<dbReference type="AlphaFoldDB" id="A0A3S2YQT1"/>
<feature type="non-terminal residue" evidence="3">
    <location>
        <position position="1"/>
    </location>
</feature>
<comment type="subcellular location">
    <subcellularLocation>
        <location evidence="1">Secreted</location>
    </subcellularLocation>
</comment>
<evidence type="ECO:0000256" key="1">
    <source>
        <dbReference type="ARBA" id="ARBA00004613"/>
    </source>
</evidence>
<dbReference type="EMBL" id="SACP01000014">
    <property type="protein sequence ID" value="RVU16809.1"/>
    <property type="molecule type" value="Genomic_DNA"/>
</dbReference>
<protein>
    <submittedName>
        <fullName evidence="3">Calcium-binding protein</fullName>
    </submittedName>
</protein>
<dbReference type="InterPro" id="IPR011049">
    <property type="entry name" value="Serralysin-like_metalloprot_C"/>
</dbReference>
<evidence type="ECO:0000313" key="3">
    <source>
        <dbReference type="EMBL" id="RVU16809.1"/>
    </source>
</evidence>
<dbReference type="SUPFAM" id="SSF51120">
    <property type="entry name" value="beta-Roll"/>
    <property type="match status" value="1"/>
</dbReference>
<keyword evidence="2" id="KW-0964">Secreted</keyword>
<dbReference type="GO" id="GO:0005509">
    <property type="term" value="F:calcium ion binding"/>
    <property type="evidence" value="ECO:0007669"/>
    <property type="project" value="InterPro"/>
</dbReference>
<dbReference type="RefSeq" id="WP_127730557.1">
    <property type="nucleotide sequence ID" value="NZ_SACP01000014.1"/>
</dbReference>
<dbReference type="PROSITE" id="PS00330">
    <property type="entry name" value="HEMOLYSIN_CALCIUM"/>
    <property type="match status" value="3"/>
</dbReference>
<dbReference type="PANTHER" id="PTHR38340">
    <property type="entry name" value="S-LAYER PROTEIN"/>
    <property type="match status" value="1"/>
</dbReference>
<dbReference type="PRINTS" id="PR00313">
    <property type="entry name" value="CABNDNGRPT"/>
</dbReference>
<dbReference type="Gene3D" id="2.150.10.10">
    <property type="entry name" value="Serralysin-like metalloprotease, C-terminal"/>
    <property type="match status" value="1"/>
</dbReference>
<dbReference type="Proteomes" id="UP000286997">
    <property type="component" value="Unassembled WGS sequence"/>
</dbReference>
<dbReference type="GO" id="GO:0005615">
    <property type="term" value="C:extracellular space"/>
    <property type="evidence" value="ECO:0007669"/>
    <property type="project" value="InterPro"/>
</dbReference>
<organism evidence="3 4">
    <name type="scientific">Methylobacterium oryzihabitans</name>
    <dbReference type="NCBI Taxonomy" id="2499852"/>
    <lineage>
        <taxon>Bacteria</taxon>
        <taxon>Pseudomonadati</taxon>
        <taxon>Pseudomonadota</taxon>
        <taxon>Alphaproteobacteria</taxon>
        <taxon>Hyphomicrobiales</taxon>
        <taxon>Methylobacteriaceae</taxon>
        <taxon>Methylobacterium</taxon>
    </lineage>
</organism>
<keyword evidence="4" id="KW-1185">Reference proteome</keyword>
<name>A0A3S2YQT1_9HYPH</name>
<dbReference type="PANTHER" id="PTHR38340:SF1">
    <property type="entry name" value="S-LAYER PROTEIN"/>
    <property type="match status" value="1"/>
</dbReference>
<dbReference type="InterPro" id="IPR001343">
    <property type="entry name" value="Hemolysn_Ca-bd"/>
</dbReference>